<protein>
    <submittedName>
        <fullName evidence="1">Uncharacterized protein</fullName>
    </submittedName>
</protein>
<organism evidence="1 2">
    <name type="scientific">Dryococelus australis</name>
    <dbReference type="NCBI Taxonomy" id="614101"/>
    <lineage>
        <taxon>Eukaryota</taxon>
        <taxon>Metazoa</taxon>
        <taxon>Ecdysozoa</taxon>
        <taxon>Arthropoda</taxon>
        <taxon>Hexapoda</taxon>
        <taxon>Insecta</taxon>
        <taxon>Pterygota</taxon>
        <taxon>Neoptera</taxon>
        <taxon>Polyneoptera</taxon>
        <taxon>Phasmatodea</taxon>
        <taxon>Verophasmatodea</taxon>
        <taxon>Anareolatae</taxon>
        <taxon>Phasmatidae</taxon>
        <taxon>Eurycanthinae</taxon>
        <taxon>Dryococelus</taxon>
    </lineage>
</organism>
<name>A0ABQ9I3K0_9NEOP</name>
<gene>
    <name evidence="1" type="ORF">PR048_010726</name>
</gene>
<dbReference type="Proteomes" id="UP001159363">
    <property type="component" value="Chromosome 3"/>
</dbReference>
<sequence length="94" mass="10485">MAAKLPMKFTIVFLRTLNCKRLGHHDVNVNNARVCIVCFVPGDYERDLRNELLDLPIRTKIANKYDSLATASEMACRTDSSNGKHIESAGNFGS</sequence>
<evidence type="ECO:0000313" key="1">
    <source>
        <dbReference type="EMBL" id="KAJ8891211.1"/>
    </source>
</evidence>
<comment type="caution">
    <text evidence="1">The sequence shown here is derived from an EMBL/GenBank/DDBJ whole genome shotgun (WGS) entry which is preliminary data.</text>
</comment>
<dbReference type="EMBL" id="JARBHB010000003">
    <property type="protein sequence ID" value="KAJ8891211.1"/>
    <property type="molecule type" value="Genomic_DNA"/>
</dbReference>
<proteinExistence type="predicted"/>
<keyword evidence="2" id="KW-1185">Reference proteome</keyword>
<accession>A0ABQ9I3K0</accession>
<reference evidence="1 2" key="1">
    <citation type="submission" date="2023-02" db="EMBL/GenBank/DDBJ databases">
        <title>LHISI_Scaffold_Assembly.</title>
        <authorList>
            <person name="Stuart O.P."/>
            <person name="Cleave R."/>
            <person name="Magrath M.J.L."/>
            <person name="Mikheyev A.S."/>
        </authorList>
    </citation>
    <scope>NUCLEOTIDE SEQUENCE [LARGE SCALE GENOMIC DNA]</scope>
    <source>
        <strain evidence="1">Daus_M_001</strain>
        <tissue evidence="1">Leg muscle</tissue>
    </source>
</reference>
<evidence type="ECO:0000313" key="2">
    <source>
        <dbReference type="Proteomes" id="UP001159363"/>
    </source>
</evidence>